<keyword evidence="1" id="KW-0863">Zinc-finger</keyword>
<feature type="transmembrane region" description="Helical" evidence="2">
    <location>
        <begin position="139"/>
        <end position="160"/>
    </location>
</feature>
<evidence type="ECO:0000256" key="2">
    <source>
        <dbReference type="SAM" id="Phobius"/>
    </source>
</evidence>
<dbReference type="PROSITE" id="PS00028">
    <property type="entry name" value="ZINC_FINGER_C2H2_1"/>
    <property type="match status" value="1"/>
</dbReference>
<comment type="caution">
    <text evidence="4">The sequence shown here is derived from an EMBL/GenBank/DDBJ whole genome shotgun (WGS) entry which is preliminary data.</text>
</comment>
<evidence type="ECO:0000313" key="4">
    <source>
        <dbReference type="EMBL" id="ETO15740.1"/>
    </source>
</evidence>
<name>X6MRL3_RETFI</name>
<sequence>NYTDNGQSQKHMSYVNPPNLNYHTNLGFEQYESISNHTTNSRLSKIHDNIDEQMLNDILSIPSTVTTKKCYFCPYCNKKYSKLFYLNKHVVGKHLKQSMWPNSNAIHNQRARLTFGYKSAKDPFLLIVCICDDIGKHNFQTVLSLLIFNIRFFLAVYYYLERYFKFRFYLLFLELYNQFQKILDKNKNIKQDFKNMMYLESWCITVDKTKASRDYINSQILPWFGYTHRLQGNIIVQATNQ</sequence>
<organism evidence="4 5">
    <name type="scientific">Reticulomyxa filosa</name>
    <dbReference type="NCBI Taxonomy" id="46433"/>
    <lineage>
        <taxon>Eukaryota</taxon>
        <taxon>Sar</taxon>
        <taxon>Rhizaria</taxon>
        <taxon>Retaria</taxon>
        <taxon>Foraminifera</taxon>
        <taxon>Monothalamids</taxon>
        <taxon>Reticulomyxidae</taxon>
        <taxon>Reticulomyxa</taxon>
    </lineage>
</organism>
<proteinExistence type="predicted"/>
<keyword evidence="5" id="KW-1185">Reference proteome</keyword>
<dbReference type="GO" id="GO:0008270">
    <property type="term" value="F:zinc ion binding"/>
    <property type="evidence" value="ECO:0007669"/>
    <property type="project" value="UniProtKB-KW"/>
</dbReference>
<feature type="non-terminal residue" evidence="4">
    <location>
        <position position="1"/>
    </location>
</feature>
<accession>X6MRL3</accession>
<keyword evidence="1" id="KW-0479">Metal-binding</keyword>
<keyword evidence="1" id="KW-0862">Zinc</keyword>
<dbReference type="EMBL" id="ASPP01018831">
    <property type="protein sequence ID" value="ETO15740.1"/>
    <property type="molecule type" value="Genomic_DNA"/>
</dbReference>
<keyword evidence="2" id="KW-1133">Transmembrane helix</keyword>
<dbReference type="PROSITE" id="PS50157">
    <property type="entry name" value="ZINC_FINGER_C2H2_2"/>
    <property type="match status" value="1"/>
</dbReference>
<dbReference type="AlphaFoldDB" id="X6MRL3"/>
<keyword evidence="2" id="KW-0472">Membrane</keyword>
<reference evidence="4 5" key="1">
    <citation type="journal article" date="2013" name="Curr. Biol.">
        <title>The Genome of the Foraminiferan Reticulomyxa filosa.</title>
        <authorList>
            <person name="Glockner G."/>
            <person name="Hulsmann N."/>
            <person name="Schleicher M."/>
            <person name="Noegel A.A."/>
            <person name="Eichinger L."/>
            <person name="Gallinger C."/>
            <person name="Pawlowski J."/>
            <person name="Sierra R."/>
            <person name="Euteneuer U."/>
            <person name="Pillet L."/>
            <person name="Moustafa A."/>
            <person name="Platzer M."/>
            <person name="Groth M."/>
            <person name="Szafranski K."/>
            <person name="Schliwa M."/>
        </authorList>
    </citation>
    <scope>NUCLEOTIDE SEQUENCE [LARGE SCALE GENOMIC DNA]</scope>
</reference>
<evidence type="ECO:0000313" key="5">
    <source>
        <dbReference type="Proteomes" id="UP000023152"/>
    </source>
</evidence>
<evidence type="ECO:0000256" key="1">
    <source>
        <dbReference type="PROSITE-ProRule" id="PRU00042"/>
    </source>
</evidence>
<feature type="domain" description="C2H2-type" evidence="3">
    <location>
        <begin position="71"/>
        <end position="99"/>
    </location>
</feature>
<keyword evidence="2" id="KW-0812">Transmembrane</keyword>
<protein>
    <recommendedName>
        <fullName evidence="3">C2H2-type domain-containing protein</fullName>
    </recommendedName>
</protein>
<dbReference type="Proteomes" id="UP000023152">
    <property type="component" value="Unassembled WGS sequence"/>
</dbReference>
<gene>
    <name evidence="4" type="ORF">RFI_21626</name>
</gene>
<evidence type="ECO:0000259" key="3">
    <source>
        <dbReference type="PROSITE" id="PS50157"/>
    </source>
</evidence>
<dbReference type="InterPro" id="IPR013087">
    <property type="entry name" value="Znf_C2H2_type"/>
</dbReference>